<gene>
    <name evidence="1" type="ORF">QLS71_013675</name>
</gene>
<dbReference type="EMBL" id="CP155618">
    <property type="protein sequence ID" value="XBL13367.1"/>
    <property type="molecule type" value="Genomic_DNA"/>
</dbReference>
<dbReference type="PROSITE" id="PS51257">
    <property type="entry name" value="PROKAR_LIPOPROTEIN"/>
    <property type="match status" value="1"/>
</dbReference>
<dbReference type="InterPro" id="IPR045607">
    <property type="entry name" value="DUF6452"/>
</dbReference>
<accession>A0AAU7ED49</accession>
<dbReference type="AlphaFoldDB" id="A0AAU7ED49"/>
<evidence type="ECO:0000313" key="1">
    <source>
        <dbReference type="EMBL" id="XBL13367.1"/>
    </source>
</evidence>
<name>A0AAU7ED49_9FLAO</name>
<dbReference type="KEGG" id="mlil:QLS71_013675"/>
<organism evidence="1 2">
    <name type="scientific">Mariniflexile litorale</name>
    <dbReference type="NCBI Taxonomy" id="3045158"/>
    <lineage>
        <taxon>Bacteria</taxon>
        <taxon>Pseudomonadati</taxon>
        <taxon>Bacteroidota</taxon>
        <taxon>Flavobacteriia</taxon>
        <taxon>Flavobacteriales</taxon>
        <taxon>Flavobacteriaceae</taxon>
        <taxon>Mariniflexile</taxon>
    </lineage>
</organism>
<protein>
    <submittedName>
        <fullName evidence="1">DUF6452 family protein</fullName>
    </submittedName>
</protein>
<dbReference type="Pfam" id="PF20050">
    <property type="entry name" value="DUF6452"/>
    <property type="match status" value="1"/>
</dbReference>
<keyword evidence="2" id="KW-1185">Reference proteome</keyword>
<sequence>MKKTSLLLILLTFIGIGITISCEPDDICPESTPTTPSLIIDAYDVDNPENKKAITKLLVGGVDNDNILPGYGIISATQIVLPLKTDANTTQYVLIKDAFVNDNATPDDTSDDYFDGNTDIITINYTREEVYVSRACGYKTIYKNVTFTIEPESNDENWIKSRQPLNDNQSVEDETETHFNIFH</sequence>
<dbReference type="RefSeq" id="WP_308992531.1">
    <property type="nucleotide sequence ID" value="NZ_CP155618.1"/>
</dbReference>
<evidence type="ECO:0000313" key="2">
    <source>
        <dbReference type="Proteomes" id="UP001224325"/>
    </source>
</evidence>
<dbReference type="Proteomes" id="UP001224325">
    <property type="component" value="Chromosome"/>
</dbReference>
<reference evidence="1" key="1">
    <citation type="submission" date="2024-04" db="EMBL/GenBank/DDBJ databases">
        <title>Mariniflexile litorale, isolated from the shallow sediments of the Sea of Japan.</title>
        <authorList>
            <person name="Romanenko L."/>
            <person name="Isaeva M."/>
        </authorList>
    </citation>
    <scope>NUCLEOTIDE SEQUENCE [LARGE SCALE GENOMIC DNA]</scope>
    <source>
        <strain evidence="1">KMM 9835</strain>
    </source>
</reference>
<proteinExistence type="predicted"/>